<feature type="transmembrane region" description="Helical" evidence="2">
    <location>
        <begin position="129"/>
        <end position="151"/>
    </location>
</feature>
<evidence type="ECO:0000259" key="3">
    <source>
        <dbReference type="Pfam" id="PF03372"/>
    </source>
</evidence>
<dbReference type="SUPFAM" id="SSF56219">
    <property type="entry name" value="DNase I-like"/>
    <property type="match status" value="1"/>
</dbReference>
<keyword evidence="2" id="KW-0472">Membrane</keyword>
<feature type="compositionally biased region" description="Basic and acidic residues" evidence="1">
    <location>
        <begin position="19"/>
        <end position="50"/>
    </location>
</feature>
<feature type="transmembrane region" description="Helical" evidence="2">
    <location>
        <begin position="102"/>
        <end position="122"/>
    </location>
</feature>
<dbReference type="Pfam" id="PF03372">
    <property type="entry name" value="Exo_endo_phos"/>
    <property type="match status" value="1"/>
</dbReference>
<sequence length="423" mass="46646">MAAVRPVPPAVRVRVAGHRPADARHAGAADGAADRDDGVSVPVEEARRTGDSGAAHAPELSRPRAGGRAVRLHTAALGLWTVFLVAFLVLTGEHWWWRPVELLPPLVFLVVPLILLALAPLARTARIRLAAAALCCLVLGLPLAGLNVHALPGVGGAAAAPPGALRVFSWNTEYWDDSDDPDEFYAYLKAQRADVYLLQEHVSWDLDGHRPIRADHVAELRDRFPGFHVVAVGEMLTASRYPIEKWNALDSWPYLSDSRTGMPPDGEFPDYYRYKVLRTDLRVEGRVMTFYNMHVPVQLDVSMDPTSAGFTSFMRAQEVRRQAHYRALERDLAENRLPVVLAGDLNGTSAMGEVRRLGDRLRDALPASDQLHPGSWPASGPALWRLDWAFTSEPIEVHDYRTVDSRGMSDHRAQALTLSVPGD</sequence>
<keyword evidence="5" id="KW-1185">Reference proteome</keyword>
<feature type="region of interest" description="Disordered" evidence="1">
    <location>
        <begin position="15"/>
        <end position="62"/>
    </location>
</feature>
<evidence type="ECO:0000313" key="5">
    <source>
        <dbReference type="Proteomes" id="UP000326041"/>
    </source>
</evidence>
<accession>A0ABX6ASK6</accession>
<evidence type="ECO:0000256" key="1">
    <source>
        <dbReference type="SAM" id="MobiDB-lite"/>
    </source>
</evidence>
<reference evidence="4 5" key="1">
    <citation type="submission" date="2017-09" db="EMBL/GenBank/DDBJ databases">
        <authorList>
            <person name="Lee N."/>
            <person name="Cho B.-K."/>
        </authorList>
    </citation>
    <scope>NUCLEOTIDE SEQUENCE [LARGE SCALE GENOMIC DNA]</scope>
    <source>
        <strain evidence="4 5">ATCC 13879</strain>
    </source>
</reference>
<organism evidence="4 5">
    <name type="scientific">Streptomyces prasinus</name>
    <dbReference type="NCBI Taxonomy" id="67345"/>
    <lineage>
        <taxon>Bacteria</taxon>
        <taxon>Bacillati</taxon>
        <taxon>Actinomycetota</taxon>
        <taxon>Actinomycetes</taxon>
        <taxon>Kitasatosporales</taxon>
        <taxon>Streptomycetaceae</taxon>
        <taxon>Streptomyces</taxon>
    </lineage>
</organism>
<dbReference type="InterPro" id="IPR036691">
    <property type="entry name" value="Endo/exonu/phosph_ase_sf"/>
</dbReference>
<dbReference type="InterPro" id="IPR005135">
    <property type="entry name" value="Endo/exonuclease/phosphatase"/>
</dbReference>
<feature type="transmembrane region" description="Helical" evidence="2">
    <location>
        <begin position="70"/>
        <end position="90"/>
    </location>
</feature>
<gene>
    <name evidence="4" type="ORF">CP972_06780</name>
</gene>
<proteinExistence type="predicted"/>
<evidence type="ECO:0000256" key="2">
    <source>
        <dbReference type="SAM" id="Phobius"/>
    </source>
</evidence>
<dbReference type="Proteomes" id="UP000326041">
    <property type="component" value="Chromosome"/>
</dbReference>
<protein>
    <recommendedName>
        <fullName evidence="3">Endonuclease/exonuclease/phosphatase domain-containing protein</fullName>
    </recommendedName>
</protein>
<name>A0ABX6ASK6_9ACTN</name>
<dbReference type="EMBL" id="CP023697">
    <property type="protein sequence ID" value="QEV05434.1"/>
    <property type="molecule type" value="Genomic_DNA"/>
</dbReference>
<keyword evidence="2" id="KW-0812">Transmembrane</keyword>
<evidence type="ECO:0000313" key="4">
    <source>
        <dbReference type="EMBL" id="QEV05434.1"/>
    </source>
</evidence>
<dbReference type="Gene3D" id="3.60.10.10">
    <property type="entry name" value="Endonuclease/exonuclease/phosphatase"/>
    <property type="match status" value="1"/>
</dbReference>
<keyword evidence="2" id="KW-1133">Transmembrane helix</keyword>
<feature type="domain" description="Endonuclease/exonuclease/phosphatase" evidence="3">
    <location>
        <begin position="169"/>
        <end position="411"/>
    </location>
</feature>